<proteinExistence type="predicted"/>
<dbReference type="KEGG" id="tcd:AAIA72_08895"/>
<name>A0AB39US18_9GAMM</name>
<protein>
    <submittedName>
        <fullName evidence="1">Cysteine-rich CWC family protein</fullName>
    </submittedName>
</protein>
<dbReference type="EMBL" id="CP154858">
    <property type="protein sequence ID" value="XDT70930.1"/>
    <property type="molecule type" value="Genomic_DNA"/>
</dbReference>
<dbReference type="RefSeq" id="WP_369599971.1">
    <property type="nucleotide sequence ID" value="NZ_CP154858.1"/>
</dbReference>
<dbReference type="AlphaFoldDB" id="A0AB39US18"/>
<organism evidence="1">
    <name type="scientific">Thermohahella caldifontis</name>
    <dbReference type="NCBI Taxonomy" id="3142973"/>
    <lineage>
        <taxon>Bacteria</taxon>
        <taxon>Pseudomonadati</taxon>
        <taxon>Pseudomonadota</taxon>
        <taxon>Gammaproteobacteria</taxon>
        <taxon>Oceanospirillales</taxon>
        <taxon>Hahellaceae</taxon>
        <taxon>Thermohahella</taxon>
    </lineage>
</organism>
<evidence type="ECO:0000313" key="1">
    <source>
        <dbReference type="EMBL" id="XDT70930.1"/>
    </source>
</evidence>
<gene>
    <name evidence="1" type="ORF">AAIA72_08895</name>
</gene>
<dbReference type="Pfam" id="PF14375">
    <property type="entry name" value="Cys_rich_CWC"/>
    <property type="match status" value="1"/>
</dbReference>
<sequence length="85" mass="9100">MKNVLDNLPHAFTHTCPECERPARCDLEAGKSVCWCFSLPASGDNRWAFSEGQRCLCRSCLHKALAALATPAAVSQPAAASPESP</sequence>
<dbReference type="InterPro" id="IPR032720">
    <property type="entry name" value="Cys_rich_CWC"/>
</dbReference>
<accession>A0AB39US18</accession>
<reference evidence="1" key="1">
    <citation type="submission" date="2024-05" db="EMBL/GenBank/DDBJ databases">
        <title>Genome sequencing of novel strain.</title>
        <authorList>
            <person name="Ganbat D."/>
            <person name="Ganbat S."/>
            <person name="Lee S.-J."/>
        </authorList>
    </citation>
    <scope>NUCLEOTIDE SEQUENCE</scope>
    <source>
        <strain evidence="1">SMD15-11</strain>
    </source>
</reference>